<protein>
    <recommendedName>
        <fullName evidence="5">Beta/gamma crystallin 'Greek key' domain-containing protein</fullName>
    </recommendedName>
</protein>
<evidence type="ECO:0000256" key="1">
    <source>
        <dbReference type="ARBA" id="ARBA00003689"/>
    </source>
</evidence>
<evidence type="ECO:0000259" key="5">
    <source>
        <dbReference type="PROSITE" id="PS50915"/>
    </source>
</evidence>
<dbReference type="InterPro" id="IPR011024">
    <property type="entry name" value="G_crystallin-like"/>
</dbReference>
<dbReference type="InterPro" id="IPR035992">
    <property type="entry name" value="Ricin_B-like_lectins"/>
</dbReference>
<feature type="domain" description="Beta/gamma crystallin 'Greek key'" evidence="5">
    <location>
        <begin position="448"/>
        <end position="489"/>
    </location>
</feature>
<dbReference type="EMBL" id="DYDO01000001">
    <property type="protein sequence ID" value="DBA33755.1"/>
    <property type="molecule type" value="Genomic_DNA"/>
</dbReference>
<dbReference type="GO" id="GO:0007601">
    <property type="term" value="P:visual perception"/>
    <property type="evidence" value="ECO:0007669"/>
    <property type="project" value="TreeGrafter"/>
</dbReference>
<gene>
    <name evidence="6" type="ORF">GDO54_001394</name>
</gene>
<dbReference type="PRINTS" id="PR01367">
    <property type="entry name" value="BGCRYSTALLIN"/>
</dbReference>
<feature type="domain" description="Beta/gamma crystallin 'Greek key'" evidence="5">
    <location>
        <begin position="278"/>
        <end position="320"/>
    </location>
</feature>
<dbReference type="InterPro" id="IPR000772">
    <property type="entry name" value="Ricin_B_lectin"/>
</dbReference>
<dbReference type="Gene3D" id="2.60.20.10">
    <property type="entry name" value="Crystallins"/>
    <property type="match status" value="5"/>
</dbReference>
<comment type="function">
    <text evidence="1">Crystallins are the dominant structural components of the vertebrate eye lens.</text>
</comment>
<dbReference type="SUPFAM" id="SSF50370">
    <property type="entry name" value="Ricin B-like lectins"/>
    <property type="match status" value="1"/>
</dbReference>
<keyword evidence="4" id="KW-0677">Repeat</keyword>
<dbReference type="Gene3D" id="2.80.10.50">
    <property type="match status" value="1"/>
</dbReference>
<dbReference type="Proteomes" id="UP001181693">
    <property type="component" value="Unassembled WGS sequence"/>
</dbReference>
<feature type="domain" description="Beta/gamma crystallin 'Greek key'" evidence="5">
    <location>
        <begin position="88"/>
        <end position="130"/>
    </location>
</feature>
<feature type="domain" description="Beta/gamma crystallin 'Greek key'" evidence="5">
    <location>
        <begin position="358"/>
        <end position="401"/>
    </location>
</feature>
<dbReference type="PANTHER" id="PTHR11818">
    <property type="entry name" value="BETA/GAMMA CRYSTALLIN"/>
    <property type="match status" value="1"/>
</dbReference>
<dbReference type="InterPro" id="IPR050252">
    <property type="entry name" value="Beta/Gamma-Crystallin"/>
</dbReference>
<dbReference type="PROSITE" id="PS50231">
    <property type="entry name" value="RICIN_B_LECTIN"/>
    <property type="match status" value="1"/>
</dbReference>
<keyword evidence="7" id="KW-1185">Reference proteome</keyword>
<accession>A0AAV3B6U5</accession>
<evidence type="ECO:0000256" key="3">
    <source>
        <dbReference type="ARBA" id="ARBA00022613"/>
    </source>
</evidence>
<sequence length="625" mass="71144">MLTEGDTDLSCPWEVQDATSEKLSVNTRKPKFWIGSLRHVVRDFQVPRISLFMEENGEGNKVTIIGATPDLRVHGHPTKTESIIVHSGQWLVYNKPFFEGDPYILEPGGYPNRKAWNGQDSNLYSLQPAQIGGATVEKPNEPKILLFKYPGFEGPIWDVSKDLNSLQDELNIKGECLLTVGSIRVLGGCWVGYEKEGFHGHQYLLEEGEYKDWSAWGGYSEELGSLRHIRTDFAEPEIVLYKVPDCSDGTCLRLNEALSDIELAQYGTKTESIHVLNGVWVAYENVDFSGEQYILEKGIYNSYQDWGAKDSQICSVQPVLQIQLFSEPNFHGDCMTFAEDHSSIPESPSLQSCRVEGGSWILYEDELYHGEQYILSEGDYPTRTAMGCLGFSTIRSLKKVPLYFSIPSISLHGLEKFEGKELNFTGEVRSLQGEGYNNHVLSVRVKSGLWVLYEHSDFRGRQWFLKRTQIPNWLLYSGLQRIGSLCPIRQRRVYFRLRNRVLGLFLCVLEPSEDMKAARVQLSEPQEGSCDFWFYEEGRIKNQLVPHMSLQVVSTGNQGTKVVLWSEGRKPVQTWTIEDSGYIVSCLFKGLCLDIKGGHSYDSNHVVVLEVSENRPTQRWDLMMY</sequence>
<organism evidence="6 7">
    <name type="scientific">Pyxicephalus adspersus</name>
    <name type="common">African bullfrog</name>
    <dbReference type="NCBI Taxonomy" id="30357"/>
    <lineage>
        <taxon>Eukaryota</taxon>
        <taxon>Metazoa</taxon>
        <taxon>Chordata</taxon>
        <taxon>Craniata</taxon>
        <taxon>Vertebrata</taxon>
        <taxon>Euteleostomi</taxon>
        <taxon>Amphibia</taxon>
        <taxon>Batrachia</taxon>
        <taxon>Anura</taxon>
        <taxon>Neobatrachia</taxon>
        <taxon>Ranoidea</taxon>
        <taxon>Pyxicephalidae</taxon>
        <taxon>Pyxicephalinae</taxon>
        <taxon>Pyxicephalus</taxon>
    </lineage>
</organism>
<dbReference type="Pfam" id="PF00652">
    <property type="entry name" value="Ricin_B_lectin"/>
    <property type="match status" value="1"/>
</dbReference>
<dbReference type="PANTHER" id="PTHR11818:SF50">
    <property type="entry name" value="BETA_GAMMA CRYSTALLIN DOMAIN-CONTAINING PROTEIN 2"/>
    <property type="match status" value="1"/>
</dbReference>
<dbReference type="InterPro" id="IPR001064">
    <property type="entry name" value="Beta/gamma_crystallin"/>
</dbReference>
<evidence type="ECO:0000313" key="7">
    <source>
        <dbReference type="Proteomes" id="UP001181693"/>
    </source>
</evidence>
<name>A0AAV3B6U5_PYXAD</name>
<reference evidence="6" key="1">
    <citation type="thesis" date="2020" institute="ProQuest LLC" country="789 East Eisenhower Parkway, Ann Arbor, MI, USA">
        <title>Comparative Genomics and Chromosome Evolution.</title>
        <authorList>
            <person name="Mudd A.B."/>
        </authorList>
    </citation>
    <scope>NUCLEOTIDE SEQUENCE</scope>
    <source>
        <strain evidence="6">1538</strain>
        <tissue evidence="6">Blood</tissue>
    </source>
</reference>
<evidence type="ECO:0000256" key="4">
    <source>
        <dbReference type="ARBA" id="ARBA00022737"/>
    </source>
</evidence>
<comment type="caution">
    <text evidence="6">The sequence shown here is derived from an EMBL/GenBank/DDBJ whole genome shotgun (WGS) entry which is preliminary data.</text>
</comment>
<proteinExistence type="inferred from homology"/>
<feature type="domain" description="Beta/gamma crystallin 'Greek key'" evidence="5">
    <location>
        <begin position="320"/>
        <end position="357"/>
    </location>
</feature>
<evidence type="ECO:0000256" key="2">
    <source>
        <dbReference type="ARBA" id="ARBA00009646"/>
    </source>
</evidence>
<feature type="domain" description="Beta/gamma crystallin 'Greek key'" evidence="5">
    <location>
        <begin position="188"/>
        <end position="230"/>
    </location>
</feature>
<dbReference type="GO" id="GO:0005212">
    <property type="term" value="F:structural constituent of eye lens"/>
    <property type="evidence" value="ECO:0007669"/>
    <property type="project" value="UniProtKB-KW"/>
</dbReference>
<keyword evidence="3" id="KW-0273">Eye lens protein</keyword>
<dbReference type="SUPFAM" id="SSF49695">
    <property type="entry name" value="gamma-Crystallin-like"/>
    <property type="match status" value="3"/>
</dbReference>
<dbReference type="Pfam" id="PF00030">
    <property type="entry name" value="Crystall"/>
    <property type="match status" value="5"/>
</dbReference>
<evidence type="ECO:0000313" key="6">
    <source>
        <dbReference type="EMBL" id="DBA33755.1"/>
    </source>
</evidence>
<comment type="similarity">
    <text evidence="2">Belongs to the beta/gamma-crystallin family.</text>
</comment>
<dbReference type="AlphaFoldDB" id="A0AAV3B6U5"/>
<dbReference type="SMART" id="SM00247">
    <property type="entry name" value="XTALbg"/>
    <property type="match status" value="5"/>
</dbReference>
<dbReference type="PROSITE" id="PS50915">
    <property type="entry name" value="CRYSTALLIN_BETA_GAMMA"/>
    <property type="match status" value="7"/>
</dbReference>
<dbReference type="GO" id="GO:0002088">
    <property type="term" value="P:lens development in camera-type eye"/>
    <property type="evidence" value="ECO:0007669"/>
    <property type="project" value="TreeGrafter"/>
</dbReference>
<feature type="domain" description="Beta/gamma crystallin 'Greek key'" evidence="5">
    <location>
        <begin position="142"/>
        <end position="187"/>
    </location>
</feature>